<dbReference type="AlphaFoldDB" id="A1ZZ56"/>
<organism evidence="1 2">
    <name type="scientific">Microscilla marina ATCC 23134</name>
    <dbReference type="NCBI Taxonomy" id="313606"/>
    <lineage>
        <taxon>Bacteria</taxon>
        <taxon>Pseudomonadati</taxon>
        <taxon>Bacteroidota</taxon>
        <taxon>Cytophagia</taxon>
        <taxon>Cytophagales</taxon>
        <taxon>Microscillaceae</taxon>
        <taxon>Microscilla</taxon>
    </lineage>
</organism>
<evidence type="ECO:0000313" key="1">
    <source>
        <dbReference type="EMBL" id="EAY24315.1"/>
    </source>
</evidence>
<dbReference type="Proteomes" id="UP000004095">
    <property type="component" value="Unassembled WGS sequence"/>
</dbReference>
<sequence>MFLRSKNYFCIFQKTYKIGAKRCFRVKLSKSACKRGKFTFGDTFFSPDDHFWK</sequence>
<accession>A1ZZ56</accession>
<reference evidence="1 2" key="1">
    <citation type="submission" date="2007-01" db="EMBL/GenBank/DDBJ databases">
        <authorList>
            <person name="Haygood M."/>
            <person name="Podell S."/>
            <person name="Anderson C."/>
            <person name="Hopkinson B."/>
            <person name="Roe K."/>
            <person name="Barbeau K."/>
            <person name="Gaasterland T."/>
            <person name="Ferriera S."/>
            <person name="Johnson J."/>
            <person name="Kravitz S."/>
            <person name="Beeson K."/>
            <person name="Sutton G."/>
            <person name="Rogers Y.-H."/>
            <person name="Friedman R."/>
            <person name="Frazier M."/>
            <person name="Venter J.C."/>
        </authorList>
    </citation>
    <scope>NUCLEOTIDE SEQUENCE [LARGE SCALE GENOMIC DNA]</scope>
    <source>
        <strain evidence="1 2">ATCC 23134</strain>
    </source>
</reference>
<keyword evidence="2" id="KW-1185">Reference proteome</keyword>
<gene>
    <name evidence="1" type="ORF">M23134_05939</name>
</gene>
<comment type="caution">
    <text evidence="1">The sequence shown here is derived from an EMBL/GenBank/DDBJ whole genome shotgun (WGS) entry which is preliminary data.</text>
</comment>
<name>A1ZZ56_MICM2</name>
<protein>
    <submittedName>
        <fullName evidence="1">Uncharacterized protein</fullName>
    </submittedName>
</protein>
<proteinExistence type="predicted"/>
<evidence type="ECO:0000313" key="2">
    <source>
        <dbReference type="Proteomes" id="UP000004095"/>
    </source>
</evidence>
<dbReference type="EMBL" id="AAWS01000073">
    <property type="protein sequence ID" value="EAY24315.1"/>
    <property type="molecule type" value="Genomic_DNA"/>
</dbReference>